<reference evidence="1" key="1">
    <citation type="submission" date="2023-09" db="EMBL/GenBank/DDBJ databases">
        <title>Vallitalea sediminicola and Vallitalea maricola sp. nov., anaerobic bacteria isolated from marine sediment.</title>
        <authorList>
            <person name="Hirano S."/>
            <person name="Maeda A."/>
            <person name="Terahara T."/>
            <person name="Mori K."/>
            <person name="Hamada M."/>
            <person name="Matsumoto R."/>
            <person name="Kobayashi T."/>
        </authorList>
    </citation>
    <scope>NUCLEOTIDE SEQUENCE</scope>
    <source>
        <strain evidence="1">AN17-2</strain>
    </source>
</reference>
<sequence length="248" mass="26770">MSTEIKFYKDRVAINFLAKDAKNGREVYDAMDGYTAIGVLSNQFESAEEGIEFVNEFKKEVPCVSVGLGAGDPAQGIKAATIAANTNPGHVNQVFTSAGYASGALMMNKDKTTKINVLMSPTGVVGKVKINTGERSCKQNDAIIDVETALAMLLDMEADSVKFYPMRGLEGLEELKYVAEASAKMGVKLIEPTGGITVENFSEILKVCLNAGVEKVMPHVYGAAINKETKETDVEIVKDLFNKVKELV</sequence>
<accession>A0ACB5UFN0</accession>
<comment type="caution">
    <text evidence="1">The sequence shown here is derived from an EMBL/GenBank/DDBJ whole genome shotgun (WGS) entry which is preliminary data.</text>
</comment>
<gene>
    <name evidence="1" type="ORF">AN2V17_06340</name>
</gene>
<evidence type="ECO:0000313" key="1">
    <source>
        <dbReference type="EMBL" id="GMQ61405.1"/>
    </source>
</evidence>
<proteinExistence type="predicted"/>
<keyword evidence="2" id="KW-1185">Reference proteome</keyword>
<protein>
    <submittedName>
        <fullName evidence="1">2-dehydro-3-deoxy-phosphogluconate aldolase</fullName>
    </submittedName>
</protein>
<dbReference type="EMBL" id="BTPU01000009">
    <property type="protein sequence ID" value="GMQ61405.1"/>
    <property type="molecule type" value="Genomic_DNA"/>
</dbReference>
<dbReference type="Proteomes" id="UP001374599">
    <property type="component" value="Unassembled WGS sequence"/>
</dbReference>
<evidence type="ECO:0000313" key="2">
    <source>
        <dbReference type="Proteomes" id="UP001374599"/>
    </source>
</evidence>
<name>A0ACB5UFN0_9FIRM</name>
<organism evidence="1 2">
    <name type="scientific">Vallitalea maricola</name>
    <dbReference type="NCBI Taxonomy" id="3074433"/>
    <lineage>
        <taxon>Bacteria</taxon>
        <taxon>Bacillati</taxon>
        <taxon>Bacillota</taxon>
        <taxon>Clostridia</taxon>
        <taxon>Lachnospirales</taxon>
        <taxon>Vallitaleaceae</taxon>
        <taxon>Vallitalea</taxon>
    </lineage>
</organism>